<dbReference type="AlphaFoldDB" id="A0A1H3WYI7"/>
<dbReference type="InterPro" id="IPR012312">
    <property type="entry name" value="Hemerythrin-like"/>
</dbReference>
<name>A0A1H3WYI7_9BACT</name>
<protein>
    <submittedName>
        <fullName evidence="2">Hemerythrin HHE cation binding domain-containing protein</fullName>
    </submittedName>
</protein>
<dbReference type="EMBL" id="FNRL01000001">
    <property type="protein sequence ID" value="SDZ91811.1"/>
    <property type="molecule type" value="Genomic_DNA"/>
</dbReference>
<feature type="domain" description="Hemerythrin-like" evidence="1">
    <location>
        <begin position="9"/>
        <end position="127"/>
    </location>
</feature>
<reference evidence="3" key="1">
    <citation type="submission" date="2016-10" db="EMBL/GenBank/DDBJ databases">
        <authorList>
            <person name="Varghese N."/>
            <person name="Submissions S."/>
        </authorList>
    </citation>
    <scope>NUCLEOTIDE SEQUENCE [LARGE SCALE GENOMIC DNA]</scope>
    <source>
        <strain evidence="3">DSM 23920</strain>
    </source>
</reference>
<dbReference type="Proteomes" id="UP000199656">
    <property type="component" value="Unassembled WGS sequence"/>
</dbReference>
<gene>
    <name evidence="2" type="ORF">SAMN05660909_00137</name>
</gene>
<evidence type="ECO:0000259" key="1">
    <source>
        <dbReference type="Pfam" id="PF01814"/>
    </source>
</evidence>
<organism evidence="2 3">
    <name type="scientific">Chitinophaga terrae</name>
    <name type="common">ex Kim and Jung 2007</name>
    <dbReference type="NCBI Taxonomy" id="408074"/>
    <lineage>
        <taxon>Bacteria</taxon>
        <taxon>Pseudomonadati</taxon>
        <taxon>Bacteroidota</taxon>
        <taxon>Chitinophagia</taxon>
        <taxon>Chitinophagales</taxon>
        <taxon>Chitinophagaceae</taxon>
        <taxon>Chitinophaga</taxon>
    </lineage>
</organism>
<dbReference type="STRING" id="408074.SAMN05660909_00137"/>
<accession>A0A1H3WYI7</accession>
<dbReference type="Gene3D" id="1.20.120.520">
    <property type="entry name" value="nmb1532 protein domain like"/>
    <property type="match status" value="1"/>
</dbReference>
<evidence type="ECO:0000313" key="2">
    <source>
        <dbReference type="EMBL" id="SDZ91811.1"/>
    </source>
</evidence>
<proteinExistence type="predicted"/>
<dbReference type="OrthoDB" id="9793254at2"/>
<dbReference type="RefSeq" id="WP_089757582.1">
    <property type="nucleotide sequence ID" value="NZ_BKAT01000015.1"/>
</dbReference>
<keyword evidence="3" id="KW-1185">Reference proteome</keyword>
<sequence length="143" mass="16831">MKRHPSLVTLSHDHKRLLFACQYLKKDAAPYEGFPLETQARFEYIINLFQEVMVPHIQKEEYLFEKCLGKNAQIDQMISDLQQEHLAISRMYSALTESTDLDAAMHVLAVNLEAHIRKEEREFFELIQQQLPEMLDVLQLDNQ</sequence>
<evidence type="ECO:0000313" key="3">
    <source>
        <dbReference type="Proteomes" id="UP000199656"/>
    </source>
</evidence>
<dbReference type="Pfam" id="PF01814">
    <property type="entry name" value="Hemerythrin"/>
    <property type="match status" value="1"/>
</dbReference>